<evidence type="ECO:0000256" key="1">
    <source>
        <dbReference type="SAM" id="MobiDB-lite"/>
    </source>
</evidence>
<feature type="transmembrane region" description="Helical" evidence="2">
    <location>
        <begin position="439"/>
        <end position="456"/>
    </location>
</feature>
<accession>Q2K128</accession>
<feature type="region of interest" description="Disordered" evidence="1">
    <location>
        <begin position="153"/>
        <end position="172"/>
    </location>
</feature>
<dbReference type="KEGG" id="ret:RHE_PE00389"/>
<keyword evidence="2" id="KW-1133">Transmembrane helix</keyword>
<protein>
    <submittedName>
        <fullName evidence="3">Hypothetical conserved protein</fullName>
    </submittedName>
</protein>
<dbReference type="HOGENOM" id="CLU_547328_0_0_5"/>
<dbReference type="Proteomes" id="UP000001936">
    <property type="component" value="Plasmid p42e"/>
</dbReference>
<evidence type="ECO:0000256" key="2">
    <source>
        <dbReference type="SAM" id="Phobius"/>
    </source>
</evidence>
<proteinExistence type="predicted"/>
<keyword evidence="2" id="KW-0472">Membrane</keyword>
<feature type="transmembrane region" description="Helical" evidence="2">
    <location>
        <begin position="476"/>
        <end position="493"/>
    </location>
</feature>
<name>Q2K128_RHIEC</name>
<dbReference type="EMBL" id="CP000137">
    <property type="protein sequence ID" value="ABC93824.1"/>
    <property type="molecule type" value="Genomic_DNA"/>
</dbReference>
<reference evidence="3 4" key="1">
    <citation type="journal article" date="2006" name="Proc. Natl. Acad. Sci. U.S.A.">
        <title>The partitioned Rhizobium etli genome: genetic and metabolic redundancy in seven interacting replicons.</title>
        <authorList>
            <person name="Gonzalez V."/>
            <person name="Santamaria R.I."/>
            <person name="Bustos P."/>
            <person name="Hernandez-Gonzalez I."/>
            <person name="Medrano-Soto A."/>
            <person name="Moreno-Hagelsieb G."/>
            <person name="Janga S.C."/>
            <person name="Ramirez M.A."/>
            <person name="Jimenez-Jacinto V."/>
            <person name="Collado-Vides J."/>
            <person name="Davila G."/>
        </authorList>
    </citation>
    <scope>NUCLEOTIDE SEQUENCE [LARGE SCALE GENOMIC DNA]</scope>
    <source>
        <strain evidence="4">ATCC 51251 / DSM 11541 / JCM 21823 / NBRC 15573 / CFN 42</strain>
    </source>
</reference>
<dbReference type="AlphaFoldDB" id="Q2K128"/>
<sequence length="498" mass="56102">MARGEVRAHRFHSKNLQEICSRFAYSWGKRGYLHGKCRSFHRDRPHLGDDLDRHCNAGRSRAGAGLGLLPICARSRDLRRHPGCHAPAQAPRLARSTLHPGASALPVQPQFHLFLQRRRLDSFRADLGDLLACNDLQCRQCAPLLRRPHYRPHALRRGARRNRPSPAVRRGSCRRFRYGHPERHRARSARHAVLLARQHGLAPQQRGRHLAADRQCLGHDLWRNHPPRADCRYADADRGTTRHHLSCRAALSLGHRIGDRFHNLSHAGVAHRLLARGLRHRAVPDRRPVAVDGLRGLSLERPRPDRSGADAARQRDHLCAPSRPPVAATRYEPAGTRLTNGRGALSASRSFRSYDPLTTFNVVEGEAEENAHSTCARKKSRDAASICGRFFQGLGQGMTHGEINFAIRVTLGIDVVIICVLIAYRYVRNEMLAARAARIGNITYHAGTIFTGIAYGHPDCPPEIAAEYLSLRRRRLIITTIASSPMIIYMIFLRKYFH</sequence>
<keyword evidence="3" id="KW-0614">Plasmid</keyword>
<feature type="compositionally biased region" description="Basic and acidic residues" evidence="1">
    <location>
        <begin position="298"/>
        <end position="318"/>
    </location>
</feature>
<organism evidence="3 4">
    <name type="scientific">Rhizobium etli (strain ATCC 51251 / DSM 11541 / JCM 21823 / NBRC 15573 / CFN 42)</name>
    <dbReference type="NCBI Taxonomy" id="347834"/>
    <lineage>
        <taxon>Bacteria</taxon>
        <taxon>Pseudomonadati</taxon>
        <taxon>Pseudomonadota</taxon>
        <taxon>Alphaproteobacteria</taxon>
        <taxon>Hyphomicrobiales</taxon>
        <taxon>Rhizobiaceae</taxon>
        <taxon>Rhizobium/Agrobacterium group</taxon>
        <taxon>Rhizobium</taxon>
    </lineage>
</organism>
<keyword evidence="4" id="KW-1185">Reference proteome</keyword>
<feature type="compositionally biased region" description="Basic residues" evidence="1">
    <location>
        <begin position="153"/>
        <end position="163"/>
    </location>
</feature>
<feature type="region of interest" description="Disordered" evidence="1">
    <location>
        <begin position="298"/>
        <end position="327"/>
    </location>
</feature>
<gene>
    <name evidence="3" type="ordered locus">RHE_PE00389</name>
</gene>
<geneLocation type="plasmid" evidence="3 4">
    <name>p42e</name>
</geneLocation>
<evidence type="ECO:0000313" key="3">
    <source>
        <dbReference type="EMBL" id="ABC93824.1"/>
    </source>
</evidence>
<evidence type="ECO:0000313" key="4">
    <source>
        <dbReference type="Proteomes" id="UP000001936"/>
    </source>
</evidence>
<feature type="transmembrane region" description="Helical" evidence="2">
    <location>
        <begin position="405"/>
        <end position="427"/>
    </location>
</feature>
<keyword evidence="2" id="KW-0812">Transmembrane</keyword>